<comment type="caution">
    <text evidence="1">The sequence shown here is derived from an EMBL/GenBank/DDBJ whole genome shotgun (WGS) entry which is preliminary data.</text>
</comment>
<evidence type="ECO:0000313" key="1">
    <source>
        <dbReference type="EMBL" id="MPN26184.1"/>
    </source>
</evidence>
<protein>
    <submittedName>
        <fullName evidence="1">Uncharacterized protein</fullName>
    </submittedName>
</protein>
<proteinExistence type="predicted"/>
<dbReference type="EMBL" id="VSSQ01075631">
    <property type="protein sequence ID" value="MPN26184.1"/>
    <property type="molecule type" value="Genomic_DNA"/>
</dbReference>
<accession>A0A645GQE7</accession>
<dbReference type="AlphaFoldDB" id="A0A645GQE7"/>
<sequence>MLHQQLADFGRTGKGQLAYRGVGGQFATDFGCLQRRDDVEHACRQPCTLGQYRQRQRTQRGVLSGLDHHGAACGQCRPSLAGDHCNRKVPWRDGRHHAYRLLQHDDAFVGTV</sequence>
<gene>
    <name evidence="1" type="ORF">SDC9_173608</name>
</gene>
<reference evidence="1" key="1">
    <citation type="submission" date="2019-08" db="EMBL/GenBank/DDBJ databases">
        <authorList>
            <person name="Kucharzyk K."/>
            <person name="Murdoch R.W."/>
            <person name="Higgins S."/>
            <person name="Loffler F."/>
        </authorList>
    </citation>
    <scope>NUCLEOTIDE SEQUENCE</scope>
</reference>
<organism evidence="1">
    <name type="scientific">bioreactor metagenome</name>
    <dbReference type="NCBI Taxonomy" id="1076179"/>
    <lineage>
        <taxon>unclassified sequences</taxon>
        <taxon>metagenomes</taxon>
        <taxon>ecological metagenomes</taxon>
    </lineage>
</organism>
<name>A0A645GQE7_9ZZZZ</name>